<dbReference type="EMBL" id="JAURUO010000013">
    <property type="protein sequence ID" value="MDP9729353.1"/>
    <property type="molecule type" value="Genomic_DNA"/>
</dbReference>
<reference evidence="1 2" key="1">
    <citation type="submission" date="2023-07" db="EMBL/GenBank/DDBJ databases">
        <title>Genomic Encyclopedia of Type Strains, Phase IV (KMG-IV): sequencing the most valuable type-strain genomes for metagenomic binning, comparative biology and taxonomic classification.</title>
        <authorList>
            <person name="Goeker M."/>
        </authorList>
    </citation>
    <scope>NUCLEOTIDE SEQUENCE [LARGE SCALE GENOMIC DNA]</scope>
    <source>
        <strain evidence="1 2">DSM 25924</strain>
    </source>
</reference>
<organism evidence="1 2">
    <name type="scientific">Alicyclobacillus tolerans</name>
    <dbReference type="NCBI Taxonomy" id="90970"/>
    <lineage>
        <taxon>Bacteria</taxon>
        <taxon>Bacillati</taxon>
        <taxon>Bacillota</taxon>
        <taxon>Bacilli</taxon>
        <taxon>Bacillales</taxon>
        <taxon>Alicyclobacillaceae</taxon>
        <taxon>Alicyclobacillus</taxon>
    </lineage>
</organism>
<accession>A0ABT9LYK2</accession>
<keyword evidence="2" id="KW-1185">Reference proteome</keyword>
<evidence type="ECO:0000313" key="2">
    <source>
        <dbReference type="Proteomes" id="UP001229209"/>
    </source>
</evidence>
<dbReference type="Proteomes" id="UP001229209">
    <property type="component" value="Unassembled WGS sequence"/>
</dbReference>
<name>A0ABT9LYK2_9BACL</name>
<evidence type="ECO:0000313" key="1">
    <source>
        <dbReference type="EMBL" id="MDP9729353.1"/>
    </source>
</evidence>
<protein>
    <submittedName>
        <fullName evidence="1">Uncharacterized protein</fullName>
    </submittedName>
</protein>
<comment type="caution">
    <text evidence="1">The sequence shown here is derived from an EMBL/GenBank/DDBJ whole genome shotgun (WGS) entry which is preliminary data.</text>
</comment>
<proteinExistence type="predicted"/>
<gene>
    <name evidence="1" type="ORF">J2S04_002326</name>
</gene>
<sequence>MRKMSMPWMLLGLTLVVSFATHILPLTPGSPPFL</sequence>